<protein>
    <submittedName>
        <fullName evidence="1">Uncharacterized protein</fullName>
    </submittedName>
</protein>
<evidence type="ECO:0000313" key="2">
    <source>
        <dbReference type="Proteomes" id="UP001732700"/>
    </source>
</evidence>
<dbReference type="Proteomes" id="UP001732700">
    <property type="component" value="Chromosome 3D"/>
</dbReference>
<proteinExistence type="predicted"/>
<reference evidence="1" key="1">
    <citation type="submission" date="2021-05" db="EMBL/GenBank/DDBJ databases">
        <authorList>
            <person name="Scholz U."/>
            <person name="Mascher M."/>
            <person name="Fiebig A."/>
        </authorList>
    </citation>
    <scope>NUCLEOTIDE SEQUENCE [LARGE SCALE GENOMIC DNA]</scope>
</reference>
<sequence length="1132" mass="127879">MAGSSQSTVESLLSSLTSVLLDEAQLLRGIRGDVQFIKDEMESMNGFLLDVADGGHLNYHQVRAWRRQVREVAYDSQNYIDRYMQTFGASRPSAGLLGSLQRVPHFVWTMPDRHRIAVQIRDLKSRAREVGERRQRYGIKAHALSQSIAGEARTGDGSKLQEAEDARRRRVLADVTNLLNTDAQEVMDWLVRRGSHGHSPPLHASVSKFVKNMYKATSITEELGPELVKMVREMLGDEHPENIGDAAAILIKQAIDINKGGMLMAATWLKKKLGFGHDHPGTSAAGSQQDKKEERKPEADAMKRMMKAADPKELVEAEVLYNMQLTKWLARVLFHHGLLGELVLPSSDKRRWPRLLAIVTPPVDVHNPEADEPHGHKPATELAKMVYDNAGEAKHFDCMVWIDAGLHSQRKKRLQVILQQVLPPSSRDQDPDGQMSTLTEESLEREIQKHLKGKKFLIVLADHEDNTPWEDIIHAVPCDYSDDSVIIVTPLIQQTVQLDGWYTASWFFLYRSSRCKVHFYSHVEAASRKANELLVGSDHGRDLQDIIKKILVKCRWDSFSTKLVLHALYANPHRSKEELEALLLSLKDFSTVSNARKIIRFCYDDLPSQYKTCLLYLSIFPQNSKIRKTSLVRRWDAENLVTRRHALDEAERSFCALVDRGLILPDQIGPAGRVKSCMVHPHVFSFITNMAREEKVRDSDLQPELAHRLSIRNGIQQAQLSNKKQPTTHSSNTCWSILKCTASTDSKDYEYSLVDMITFLNLLPASSQLGLIKVLDLDDCSLLNKHNLRNICNKIFQLKYLSLRNTNVTELPKEIGKLQDLETFDIRQTKIKSFPRKASVLQKLVNLLAGHNEPPSSDDTGSDESFSSVHMPRRIGSMTNIQVLSHVEISQTDDEKELGDVGQLLQLRKLGVVIPCNNKKILTLLLQQIGKLDECLCSLTVHIEPVEGPEADVDMNTEGAEISPPRSLENLNINGKIRGLPTWIKELHQLSRVTLCRTSLKDIDIEVLGKLVSLCCIVLRHKSYEQKKLTLKEKEFKKLQFLVIECSDISSIHFEHNGAPNLEKIVWISSNMENLYGIEQLLSLKEIELSSNSDLSRLIQAIETNPNRPILTHKPISKAAAVDNASNIPGQQ</sequence>
<reference evidence="1" key="2">
    <citation type="submission" date="2025-09" db="UniProtKB">
        <authorList>
            <consortium name="EnsemblPlants"/>
        </authorList>
    </citation>
    <scope>IDENTIFICATION</scope>
</reference>
<keyword evidence="2" id="KW-1185">Reference proteome</keyword>
<dbReference type="EnsemblPlants" id="AVESA.00010b.r2.3DG0556210.1">
    <property type="protein sequence ID" value="AVESA.00010b.r2.3DG0556210.1.CDS.1"/>
    <property type="gene ID" value="AVESA.00010b.r2.3DG0556210"/>
</dbReference>
<evidence type="ECO:0000313" key="1">
    <source>
        <dbReference type="EnsemblPlants" id="AVESA.00010b.r2.3DG0556210.1.CDS.1"/>
    </source>
</evidence>
<accession>A0ACD5W0X0</accession>
<name>A0ACD5W0X0_AVESA</name>
<organism evidence="1 2">
    <name type="scientific">Avena sativa</name>
    <name type="common">Oat</name>
    <dbReference type="NCBI Taxonomy" id="4498"/>
    <lineage>
        <taxon>Eukaryota</taxon>
        <taxon>Viridiplantae</taxon>
        <taxon>Streptophyta</taxon>
        <taxon>Embryophyta</taxon>
        <taxon>Tracheophyta</taxon>
        <taxon>Spermatophyta</taxon>
        <taxon>Magnoliopsida</taxon>
        <taxon>Liliopsida</taxon>
        <taxon>Poales</taxon>
        <taxon>Poaceae</taxon>
        <taxon>BOP clade</taxon>
        <taxon>Pooideae</taxon>
        <taxon>Poodae</taxon>
        <taxon>Poeae</taxon>
        <taxon>Poeae Chloroplast Group 1 (Aveneae type)</taxon>
        <taxon>Aveninae</taxon>
        <taxon>Avena</taxon>
    </lineage>
</organism>